<sequence>MSRIAAVAPVLPARASAQRDITAALAPLLTAAGSPRRAALERLHAATGVQSRHLALPLEGYRELDSFGRANDLFVAIGTDLAEQAVRAALADAGLRPDDVDLVVFTSVTGLSAPSIDALLVPRLGLRSDVKRIPVFGLGCVAGAAGIARVHDYLAGHPWDVAVLVSVELCSLTLQRGDDSTANLVSTGLFGDGASAVVMLGDGRAHASGSPGPDVVATRSRLYPETEGALGWDIGGSGFRIVLSASLADVVERHLGDDVADLLAAHDLKIGDVPTWIAHTGGPRILEAAARSLDLPRAALELSWRSLERVGNLSSSSVLHVLADTLARGDQAPGTPGMLFAHGPGVCAELVLLRWPDEA</sequence>
<dbReference type="GO" id="GO:0030639">
    <property type="term" value="P:polyketide biosynthetic process"/>
    <property type="evidence" value="ECO:0007669"/>
    <property type="project" value="TreeGrafter"/>
</dbReference>
<organism evidence="7 8">
    <name type="scientific">Pengzhenrongella sicca</name>
    <dbReference type="NCBI Taxonomy" id="2819238"/>
    <lineage>
        <taxon>Bacteria</taxon>
        <taxon>Bacillati</taxon>
        <taxon>Actinomycetota</taxon>
        <taxon>Actinomycetes</taxon>
        <taxon>Micrococcales</taxon>
        <taxon>Pengzhenrongella</taxon>
    </lineage>
</organism>
<feature type="active site" description="Acyl-thioester intermediate" evidence="4">
    <location>
        <position position="140"/>
    </location>
</feature>
<protein>
    <submittedName>
        <fullName evidence="7">Type III polyketide synthase</fullName>
    </submittedName>
</protein>
<evidence type="ECO:0000313" key="8">
    <source>
        <dbReference type="Proteomes" id="UP000663937"/>
    </source>
</evidence>
<feature type="domain" description="Chalcone/stilbene synthase N-terminal" evidence="5">
    <location>
        <begin position="69"/>
        <end position="199"/>
    </location>
</feature>
<dbReference type="Proteomes" id="UP000663937">
    <property type="component" value="Chromosome"/>
</dbReference>
<dbReference type="Pfam" id="PF00195">
    <property type="entry name" value="Chal_sti_synt_N"/>
    <property type="match status" value="1"/>
</dbReference>
<keyword evidence="2" id="KW-0808">Transferase</keyword>
<proteinExistence type="inferred from homology"/>
<dbReference type="InterPro" id="IPR012328">
    <property type="entry name" value="Chalcone/stilbene_synt_C"/>
</dbReference>
<accession>A0A8A4ZBL3</accession>
<dbReference type="SUPFAM" id="SSF53901">
    <property type="entry name" value="Thiolase-like"/>
    <property type="match status" value="1"/>
</dbReference>
<evidence type="ECO:0000313" key="7">
    <source>
        <dbReference type="EMBL" id="QTE27877.1"/>
    </source>
</evidence>
<evidence type="ECO:0000256" key="3">
    <source>
        <dbReference type="ARBA" id="ARBA00023315"/>
    </source>
</evidence>
<comment type="similarity">
    <text evidence="1">Belongs to the thiolase-like superfamily. Chalcone/stilbene synthases family.</text>
</comment>
<dbReference type="InterPro" id="IPR011141">
    <property type="entry name" value="Polyketide_synthase_type-III"/>
</dbReference>
<feature type="domain" description="Chalcone/stilbene synthase C-terminal" evidence="6">
    <location>
        <begin position="217"/>
        <end position="354"/>
    </location>
</feature>
<keyword evidence="8" id="KW-1185">Reference proteome</keyword>
<dbReference type="GO" id="GO:0016747">
    <property type="term" value="F:acyltransferase activity, transferring groups other than amino-acyl groups"/>
    <property type="evidence" value="ECO:0007669"/>
    <property type="project" value="InterPro"/>
</dbReference>
<dbReference type="Gene3D" id="3.40.47.10">
    <property type="match status" value="2"/>
</dbReference>
<dbReference type="AlphaFoldDB" id="A0A8A4ZBL3"/>
<name>A0A8A4ZBL3_9MICO</name>
<evidence type="ECO:0000259" key="6">
    <source>
        <dbReference type="Pfam" id="PF02797"/>
    </source>
</evidence>
<dbReference type="PANTHER" id="PTHR11877:SF99">
    <property type="entry name" value="1,3,6,8-TETRAHYDROXYNAPHTHALENE SYNTHASE"/>
    <property type="match status" value="1"/>
</dbReference>
<evidence type="ECO:0000256" key="4">
    <source>
        <dbReference type="PIRSR" id="PIRSR000451-1"/>
    </source>
</evidence>
<dbReference type="CDD" id="cd00831">
    <property type="entry name" value="CHS_like"/>
    <property type="match status" value="1"/>
</dbReference>
<keyword evidence="3" id="KW-0012">Acyltransferase</keyword>
<gene>
    <name evidence="7" type="ORF">J4E96_10660</name>
</gene>
<dbReference type="Pfam" id="PF02797">
    <property type="entry name" value="Chal_sti_synt_C"/>
    <property type="match status" value="1"/>
</dbReference>
<dbReference type="PIRSF" id="PIRSF000451">
    <property type="entry name" value="PKS_III"/>
    <property type="match status" value="1"/>
</dbReference>
<dbReference type="EMBL" id="CP071868">
    <property type="protein sequence ID" value="QTE27877.1"/>
    <property type="molecule type" value="Genomic_DNA"/>
</dbReference>
<dbReference type="InterPro" id="IPR001099">
    <property type="entry name" value="Chalcone/stilbene_synt_N"/>
</dbReference>
<dbReference type="RefSeq" id="WP_227422097.1">
    <property type="nucleotide sequence ID" value="NZ_CP071868.1"/>
</dbReference>
<dbReference type="PANTHER" id="PTHR11877">
    <property type="entry name" value="HYDROXYMETHYLGLUTARYL-COA SYNTHASE"/>
    <property type="match status" value="1"/>
</dbReference>
<evidence type="ECO:0000256" key="2">
    <source>
        <dbReference type="ARBA" id="ARBA00022679"/>
    </source>
</evidence>
<dbReference type="KEGG" id="psic:J4E96_10660"/>
<reference evidence="7" key="1">
    <citation type="submission" date="2021-03" db="EMBL/GenBank/DDBJ databases">
        <title>Pengzhenrongella sicca gen. nov., sp. nov., a new member of suborder Micrococcineae isolated from High-Arctic tundra soil.</title>
        <authorList>
            <person name="Peng F."/>
        </authorList>
    </citation>
    <scope>NUCLEOTIDE SEQUENCE</scope>
    <source>
        <strain evidence="7">LRZ-2</strain>
    </source>
</reference>
<dbReference type="InterPro" id="IPR016039">
    <property type="entry name" value="Thiolase-like"/>
</dbReference>
<evidence type="ECO:0000259" key="5">
    <source>
        <dbReference type="Pfam" id="PF00195"/>
    </source>
</evidence>
<evidence type="ECO:0000256" key="1">
    <source>
        <dbReference type="ARBA" id="ARBA00005531"/>
    </source>
</evidence>